<keyword evidence="15" id="KW-1185">Reference proteome</keyword>
<comment type="pathway">
    <text evidence="4">Lipid metabolism; sphingolipid metabolism.</text>
</comment>
<dbReference type="GO" id="GO:0005789">
    <property type="term" value="C:endoplasmic reticulum membrane"/>
    <property type="evidence" value="ECO:0007669"/>
    <property type="project" value="UniProtKB-SubCell"/>
</dbReference>
<name>A0A9P0ABY8_BEMTA</name>
<reference evidence="14" key="1">
    <citation type="submission" date="2021-12" db="EMBL/GenBank/DDBJ databases">
        <authorList>
            <person name="King R."/>
        </authorList>
    </citation>
    <scope>NUCLEOTIDE SEQUENCE</scope>
</reference>
<feature type="compositionally biased region" description="Polar residues" evidence="11">
    <location>
        <begin position="360"/>
        <end position="380"/>
    </location>
</feature>
<dbReference type="Pfam" id="PF03798">
    <property type="entry name" value="TRAM_LAG1_CLN8"/>
    <property type="match status" value="1"/>
</dbReference>
<dbReference type="PANTHER" id="PTHR12560">
    <property type="entry name" value="LONGEVITY ASSURANCE FACTOR 1 LAG1"/>
    <property type="match status" value="1"/>
</dbReference>
<dbReference type="SMART" id="SM00724">
    <property type="entry name" value="TLC"/>
    <property type="match status" value="1"/>
</dbReference>
<dbReference type="InterPro" id="IPR006634">
    <property type="entry name" value="TLC-dom"/>
</dbReference>
<evidence type="ECO:0000256" key="4">
    <source>
        <dbReference type="ARBA" id="ARBA00004760"/>
    </source>
</evidence>
<evidence type="ECO:0000313" key="14">
    <source>
        <dbReference type="EMBL" id="CAH0388341.1"/>
    </source>
</evidence>
<dbReference type="AlphaFoldDB" id="A0A9P0ABY8"/>
<evidence type="ECO:0000259" key="13">
    <source>
        <dbReference type="PROSITE" id="PS50922"/>
    </source>
</evidence>
<keyword evidence="6 10" id="KW-0812">Transmembrane</keyword>
<feature type="transmembrane region" description="Helical" evidence="12">
    <location>
        <begin position="304"/>
        <end position="331"/>
    </location>
</feature>
<comment type="catalytic activity">
    <reaction evidence="9">
        <text>sphinganine + octadecanoyl-CoA = N-(octadecanoyl)-sphinganine + CoA + H(+)</text>
        <dbReference type="Rhea" id="RHEA:36547"/>
        <dbReference type="ChEBI" id="CHEBI:15378"/>
        <dbReference type="ChEBI" id="CHEBI:57287"/>
        <dbReference type="ChEBI" id="CHEBI:57394"/>
        <dbReference type="ChEBI" id="CHEBI:57817"/>
        <dbReference type="ChEBI" id="CHEBI:67033"/>
    </reaction>
    <physiologicalReaction direction="left-to-right" evidence="9">
        <dbReference type="Rhea" id="RHEA:36548"/>
    </physiologicalReaction>
</comment>
<dbReference type="OrthoDB" id="537032at2759"/>
<evidence type="ECO:0000256" key="2">
    <source>
        <dbReference type="ARBA" id="ARBA00004127"/>
    </source>
</evidence>
<keyword evidence="8 10" id="KW-0472">Membrane</keyword>
<evidence type="ECO:0000256" key="8">
    <source>
        <dbReference type="ARBA" id="ARBA00023136"/>
    </source>
</evidence>
<evidence type="ECO:0000256" key="5">
    <source>
        <dbReference type="ARBA" id="ARBA00004991"/>
    </source>
</evidence>
<keyword evidence="7 12" id="KW-1133">Transmembrane helix</keyword>
<dbReference type="PANTHER" id="PTHR12560:SF0">
    <property type="entry name" value="LD18904P"/>
    <property type="match status" value="1"/>
</dbReference>
<feature type="domain" description="TLC" evidence="13">
    <location>
        <begin position="132"/>
        <end position="335"/>
    </location>
</feature>
<dbReference type="KEGG" id="btab:109034368"/>
<dbReference type="SUPFAM" id="SSF46689">
    <property type="entry name" value="Homeodomain-like"/>
    <property type="match status" value="1"/>
</dbReference>
<evidence type="ECO:0000256" key="10">
    <source>
        <dbReference type="PROSITE-ProRule" id="PRU00205"/>
    </source>
</evidence>
<dbReference type="Proteomes" id="UP001152759">
    <property type="component" value="Chromosome 4"/>
</dbReference>
<dbReference type="PIRSF" id="PIRSF005225">
    <property type="entry name" value="LAG1_LAC1"/>
    <property type="match status" value="1"/>
</dbReference>
<dbReference type="GO" id="GO:0050291">
    <property type="term" value="F:sphingosine N-acyltransferase activity"/>
    <property type="evidence" value="ECO:0007669"/>
    <property type="project" value="InterPro"/>
</dbReference>
<proteinExistence type="predicted"/>
<dbReference type="FunFam" id="1.10.10.60:FF:000020">
    <property type="entry name" value="Ceramide synthase 5"/>
    <property type="match status" value="1"/>
</dbReference>
<evidence type="ECO:0000256" key="9">
    <source>
        <dbReference type="ARBA" id="ARBA00049036"/>
    </source>
</evidence>
<gene>
    <name evidence="14" type="ORF">BEMITA_LOCUS7258</name>
</gene>
<accession>A0A9P0ABY8</accession>
<dbReference type="InterPro" id="IPR009057">
    <property type="entry name" value="Homeodomain-like_sf"/>
</dbReference>
<feature type="region of interest" description="Disordered" evidence="11">
    <location>
        <begin position="342"/>
        <end position="380"/>
    </location>
</feature>
<feature type="transmembrane region" description="Helical" evidence="12">
    <location>
        <begin position="262"/>
        <end position="284"/>
    </location>
</feature>
<feature type="transmembrane region" description="Helical" evidence="12">
    <location>
        <begin position="137"/>
        <end position="156"/>
    </location>
</feature>
<sequence length="380" mass="44942">MDVFRAVAHEFWKPSIWLPPNITWEDLKSTPEIQYADYRHLIYPLPMAFLFLLTRYILERIWFSPVGVSLGIKNAKHKNAPSNVVLEKAYAANSKWKHKEITGLAKQLDWSERQVEWWLRLRKSHHKPSTLVKFCECFWRGFYYFSAFVYGMYVLWDKPWFWNIDACWYNYPYQNVDGDIWWYYMLSLSFYWSLAISQFTDVKRKDFYQMFAHHVITIFLLSFSYICNFHRIGSLVLATHDVADIFLEGAKMTKYAKYQKTCDIIFAVFTVVWILSRLVFYPLWILKSTAIDAPVIVQTPMFPAYYIFNGFLILLLGLHIFWTHLIMRIVYNSVMAGHMEKDLRSGSSDDDSSDDVPSSPTNNHKATENHQSNNHSHGDS</sequence>
<feature type="transmembrane region" description="Helical" evidence="12">
    <location>
        <begin position="180"/>
        <end position="200"/>
    </location>
</feature>
<evidence type="ECO:0000256" key="1">
    <source>
        <dbReference type="ARBA" id="ARBA00004123"/>
    </source>
</evidence>
<dbReference type="PROSITE" id="PS50922">
    <property type="entry name" value="TLC"/>
    <property type="match status" value="1"/>
</dbReference>
<evidence type="ECO:0000256" key="11">
    <source>
        <dbReference type="SAM" id="MobiDB-lite"/>
    </source>
</evidence>
<dbReference type="GO" id="GO:0046513">
    <property type="term" value="P:ceramide biosynthetic process"/>
    <property type="evidence" value="ECO:0007669"/>
    <property type="project" value="InterPro"/>
</dbReference>
<protein>
    <recommendedName>
        <fullName evidence="13">TLC domain-containing protein</fullName>
    </recommendedName>
</protein>
<dbReference type="GO" id="GO:0005634">
    <property type="term" value="C:nucleus"/>
    <property type="evidence" value="ECO:0007669"/>
    <property type="project" value="UniProtKB-SubCell"/>
</dbReference>
<evidence type="ECO:0000256" key="6">
    <source>
        <dbReference type="ARBA" id="ARBA00022692"/>
    </source>
</evidence>
<comment type="subcellular location">
    <subcellularLocation>
        <location evidence="2">Endomembrane system</location>
        <topology evidence="2">Multi-pass membrane protein</topology>
    </subcellularLocation>
    <subcellularLocation>
        <location evidence="3">Endoplasmic reticulum membrane</location>
    </subcellularLocation>
    <subcellularLocation>
        <location evidence="1">Nucleus</location>
    </subcellularLocation>
</comment>
<evidence type="ECO:0000256" key="12">
    <source>
        <dbReference type="SAM" id="Phobius"/>
    </source>
</evidence>
<comment type="pathway">
    <text evidence="5">Sphingolipid metabolism.</text>
</comment>
<dbReference type="EMBL" id="OU963865">
    <property type="protein sequence ID" value="CAH0388341.1"/>
    <property type="molecule type" value="Genomic_DNA"/>
</dbReference>
<organism evidence="14 15">
    <name type="scientific">Bemisia tabaci</name>
    <name type="common">Sweetpotato whitefly</name>
    <name type="synonym">Aleurodes tabaci</name>
    <dbReference type="NCBI Taxonomy" id="7038"/>
    <lineage>
        <taxon>Eukaryota</taxon>
        <taxon>Metazoa</taxon>
        <taxon>Ecdysozoa</taxon>
        <taxon>Arthropoda</taxon>
        <taxon>Hexapoda</taxon>
        <taxon>Insecta</taxon>
        <taxon>Pterygota</taxon>
        <taxon>Neoptera</taxon>
        <taxon>Paraneoptera</taxon>
        <taxon>Hemiptera</taxon>
        <taxon>Sternorrhyncha</taxon>
        <taxon>Aleyrodoidea</taxon>
        <taxon>Aleyrodidae</taxon>
        <taxon>Aleyrodinae</taxon>
        <taxon>Bemisia</taxon>
    </lineage>
</organism>
<dbReference type="Gene3D" id="1.10.10.60">
    <property type="entry name" value="Homeodomain-like"/>
    <property type="match status" value="1"/>
</dbReference>
<evidence type="ECO:0000256" key="7">
    <source>
        <dbReference type="ARBA" id="ARBA00022989"/>
    </source>
</evidence>
<evidence type="ECO:0000313" key="15">
    <source>
        <dbReference type="Proteomes" id="UP001152759"/>
    </source>
</evidence>
<dbReference type="InterPro" id="IPR016439">
    <property type="entry name" value="Lag1/Lac1-like"/>
</dbReference>
<evidence type="ECO:0000256" key="3">
    <source>
        <dbReference type="ARBA" id="ARBA00004586"/>
    </source>
</evidence>